<dbReference type="InterPro" id="IPR018950">
    <property type="entry name" value="DiS-bond_isomerase_DsbC/G_N"/>
</dbReference>
<dbReference type="InterPro" id="IPR012336">
    <property type="entry name" value="Thioredoxin-like_fold"/>
</dbReference>
<dbReference type="Pfam" id="PF13098">
    <property type="entry name" value="Thioredoxin_2"/>
    <property type="match status" value="1"/>
</dbReference>
<dbReference type="Proteomes" id="UP000605099">
    <property type="component" value="Unassembled WGS sequence"/>
</dbReference>
<dbReference type="InterPro" id="IPR033954">
    <property type="entry name" value="DiS-bond_Isoase_DsbC/G"/>
</dbReference>
<dbReference type="InterPro" id="IPR051470">
    <property type="entry name" value="Thiol:disulfide_interchange"/>
</dbReference>
<dbReference type="Gene3D" id="3.40.30.10">
    <property type="entry name" value="Glutaredoxin"/>
    <property type="match status" value="1"/>
</dbReference>
<dbReference type="EMBL" id="BMLK01000019">
    <property type="protein sequence ID" value="GGN57339.1"/>
    <property type="molecule type" value="Genomic_DNA"/>
</dbReference>
<feature type="signal peptide" evidence="2">
    <location>
        <begin position="1"/>
        <end position="39"/>
    </location>
</feature>
<dbReference type="InterPro" id="IPR036249">
    <property type="entry name" value="Thioredoxin-like_sf"/>
</dbReference>
<evidence type="ECO:0000313" key="4">
    <source>
        <dbReference type="EMBL" id="GGN57339.1"/>
    </source>
</evidence>
<organism evidence="4 5">
    <name type="scientific">Novosphingobium indicum</name>
    <dbReference type="NCBI Taxonomy" id="462949"/>
    <lineage>
        <taxon>Bacteria</taxon>
        <taxon>Pseudomonadati</taxon>
        <taxon>Pseudomonadota</taxon>
        <taxon>Alphaproteobacteria</taxon>
        <taxon>Sphingomonadales</taxon>
        <taxon>Sphingomonadaceae</taxon>
        <taxon>Novosphingobium</taxon>
    </lineage>
</organism>
<dbReference type="PANTHER" id="PTHR35272">
    <property type="entry name" value="THIOL:DISULFIDE INTERCHANGE PROTEIN DSBC-RELATED"/>
    <property type="match status" value="1"/>
</dbReference>
<dbReference type="PANTHER" id="PTHR35272:SF3">
    <property type="entry name" value="THIOL:DISULFIDE INTERCHANGE PROTEIN DSBC"/>
    <property type="match status" value="1"/>
</dbReference>
<comment type="function">
    <text evidence="2">Required for disulfide bond formation in some periplasmic proteins. Acts by transferring its disulfide bond to other proteins and is reduced in the process.</text>
</comment>
<comment type="similarity">
    <text evidence="2">Belongs to the thioredoxin family. DsbC subfamily.</text>
</comment>
<keyword evidence="5" id="KW-1185">Reference proteome</keyword>
<dbReference type="CDD" id="cd03020">
    <property type="entry name" value="DsbA_DsbC_DsbG"/>
    <property type="match status" value="1"/>
</dbReference>
<comment type="caution">
    <text evidence="4">The sequence shown here is derived from an EMBL/GenBank/DDBJ whole genome shotgun (WGS) entry which is preliminary data.</text>
</comment>
<proteinExistence type="inferred from homology"/>
<sequence>MPLRFKMTCLARPAMSTLAASMMATLGLMSAAAPTLAIAEPAAGNNDAQVLSQAAEAAQRQLHQTFTNLAFEDFGPAPINGTIYQAFAGGRVIYYAPASGHIVFGTVYDKNGLNVTALAQQASATKRMKLIDPAKALAIGPEGAPTVIEFTDPDCPYCRALDRFWAAKAAEGKPVRRLIYFVSQIHPGSAAKAEHILCSKDQAAAFHAIYAGAAPDTLLTCPEGKARVADDAALVKAMGIGGTPTLIAGGKLIPGFQQAELEAFLEGRQDSHEARSGTGDDAAR</sequence>
<dbReference type="InterPro" id="IPR013766">
    <property type="entry name" value="Thioredoxin_domain"/>
</dbReference>
<dbReference type="PROSITE" id="PS51352">
    <property type="entry name" value="THIOREDOXIN_2"/>
    <property type="match status" value="1"/>
</dbReference>
<dbReference type="SUPFAM" id="SSF52833">
    <property type="entry name" value="Thioredoxin-like"/>
    <property type="match status" value="1"/>
</dbReference>
<keyword evidence="2" id="KW-0732">Signal</keyword>
<evidence type="ECO:0000256" key="1">
    <source>
        <dbReference type="ARBA" id="ARBA00003565"/>
    </source>
</evidence>
<name>A0ABQ2JWE1_9SPHN</name>
<protein>
    <recommendedName>
        <fullName evidence="2">Thiol:disulfide interchange protein</fullName>
    </recommendedName>
</protein>
<feature type="domain" description="Thioredoxin" evidence="3">
    <location>
        <begin position="109"/>
        <end position="270"/>
    </location>
</feature>
<keyword evidence="2" id="KW-0574">Periplasm</keyword>
<dbReference type="Pfam" id="PF10411">
    <property type="entry name" value="DsbC_N"/>
    <property type="match status" value="1"/>
</dbReference>
<feature type="chain" id="PRO_5044968633" description="Thiol:disulfide interchange protein" evidence="2">
    <location>
        <begin position="40"/>
        <end position="284"/>
    </location>
</feature>
<keyword evidence="2" id="KW-0676">Redox-active center</keyword>
<evidence type="ECO:0000256" key="2">
    <source>
        <dbReference type="RuleBase" id="RU364038"/>
    </source>
</evidence>
<comment type="function">
    <text evidence="1">May be required for disulfide bond formation in some proteins.</text>
</comment>
<evidence type="ECO:0000313" key="5">
    <source>
        <dbReference type="Proteomes" id="UP000605099"/>
    </source>
</evidence>
<comment type="subcellular location">
    <subcellularLocation>
        <location evidence="2">Periplasm</location>
    </subcellularLocation>
</comment>
<evidence type="ECO:0000259" key="3">
    <source>
        <dbReference type="PROSITE" id="PS51352"/>
    </source>
</evidence>
<accession>A0ABQ2JWE1</accession>
<reference evidence="5" key="1">
    <citation type="journal article" date="2019" name="Int. J. Syst. Evol. Microbiol.">
        <title>The Global Catalogue of Microorganisms (GCM) 10K type strain sequencing project: providing services to taxonomists for standard genome sequencing and annotation.</title>
        <authorList>
            <consortium name="The Broad Institute Genomics Platform"/>
            <consortium name="The Broad Institute Genome Sequencing Center for Infectious Disease"/>
            <person name="Wu L."/>
            <person name="Ma J."/>
        </authorList>
    </citation>
    <scope>NUCLEOTIDE SEQUENCE [LARGE SCALE GENOMIC DNA]</scope>
    <source>
        <strain evidence="5">CGMCC 1.6784</strain>
    </source>
</reference>
<gene>
    <name evidence="4" type="ORF">GCM10011349_35820</name>
</gene>